<name>A0A1G7F8J0_9PROT</name>
<accession>A0A1G7F8J0</accession>
<dbReference type="STRING" id="637679.GCA_001550055_01637"/>
<proteinExistence type="predicted"/>
<gene>
    <name evidence="1" type="ORF">SAMN04488071_3665</name>
</gene>
<dbReference type="EMBL" id="FNAK01000009">
    <property type="protein sequence ID" value="SDE72174.1"/>
    <property type="molecule type" value="Genomic_DNA"/>
</dbReference>
<keyword evidence="2" id="KW-1185">Reference proteome</keyword>
<dbReference type="Proteomes" id="UP000183685">
    <property type="component" value="Unassembled WGS sequence"/>
</dbReference>
<sequence>MTKKPTSPTPADLPMKGPESRFPKAAVDYIDALLDVERTRFEKELAAAATPREEPAWPTLPERLELMAEGDDFAGSGWGKLDHTKKGIGRRWMARIGTLLFAADATRGGIVRLTGTGYLRRRYVDDLTVWLDNMPVEGVAVRKGINGWSFEGRVPALAGRPFHILRLQTSGIRPFDKGPDTHASLALSVVNYKAAEKA</sequence>
<evidence type="ECO:0000313" key="1">
    <source>
        <dbReference type="EMBL" id="SDE72174.1"/>
    </source>
</evidence>
<dbReference type="OrthoDB" id="9898712at2"/>
<evidence type="ECO:0000313" key="2">
    <source>
        <dbReference type="Proteomes" id="UP000183685"/>
    </source>
</evidence>
<dbReference type="RefSeq" id="WP_139167696.1">
    <property type="nucleotide sequence ID" value="NZ_FNAK01000009.1"/>
</dbReference>
<dbReference type="AlphaFoldDB" id="A0A1G7F8J0"/>
<protein>
    <submittedName>
        <fullName evidence="1">Uncharacterized protein</fullName>
    </submittedName>
</protein>
<reference evidence="1 2" key="1">
    <citation type="submission" date="2016-10" db="EMBL/GenBank/DDBJ databases">
        <authorList>
            <person name="de Groot N.N."/>
        </authorList>
    </citation>
    <scope>NUCLEOTIDE SEQUENCE [LARGE SCALE GENOMIC DNA]</scope>
    <source>
        <strain evidence="1 2">CGMCC 1.9109</strain>
    </source>
</reference>
<organism evidence="1 2">
    <name type="scientific">Kordiimonas lacus</name>
    <dbReference type="NCBI Taxonomy" id="637679"/>
    <lineage>
        <taxon>Bacteria</taxon>
        <taxon>Pseudomonadati</taxon>
        <taxon>Pseudomonadota</taxon>
        <taxon>Alphaproteobacteria</taxon>
        <taxon>Kordiimonadales</taxon>
        <taxon>Kordiimonadaceae</taxon>
        <taxon>Kordiimonas</taxon>
    </lineage>
</organism>